<sequence length="76" mass="9120">MSWYDPLKLNSRKWSERSATGKKIYVIYYLILISFLGVMLWVGEFSEEAKTRNQQELLEWQESRKNEEARSTETLN</sequence>
<keyword evidence="1" id="KW-0472">Membrane</keyword>
<reference evidence="2" key="1">
    <citation type="submission" date="2018-05" db="EMBL/GenBank/DDBJ databases">
        <authorList>
            <person name="Lanie J.A."/>
            <person name="Ng W.-L."/>
            <person name="Kazmierczak K.M."/>
            <person name="Andrzejewski T.M."/>
            <person name="Davidsen T.M."/>
            <person name="Wayne K.J."/>
            <person name="Tettelin H."/>
            <person name="Glass J.I."/>
            <person name="Rusch D."/>
            <person name="Podicherti R."/>
            <person name="Tsui H.-C.T."/>
            <person name="Winkler M.E."/>
        </authorList>
    </citation>
    <scope>NUCLEOTIDE SEQUENCE</scope>
</reference>
<accession>A0A382LQN2</accession>
<keyword evidence="1" id="KW-0812">Transmembrane</keyword>
<organism evidence="2">
    <name type="scientific">marine metagenome</name>
    <dbReference type="NCBI Taxonomy" id="408172"/>
    <lineage>
        <taxon>unclassified sequences</taxon>
        <taxon>metagenomes</taxon>
        <taxon>ecological metagenomes</taxon>
    </lineage>
</organism>
<evidence type="ECO:0000313" key="2">
    <source>
        <dbReference type="EMBL" id="SVC38703.1"/>
    </source>
</evidence>
<protein>
    <submittedName>
        <fullName evidence="2">Uncharacterized protein</fullName>
    </submittedName>
</protein>
<feature type="transmembrane region" description="Helical" evidence="1">
    <location>
        <begin position="24"/>
        <end position="42"/>
    </location>
</feature>
<gene>
    <name evidence="2" type="ORF">METZ01_LOCUS291557</name>
</gene>
<evidence type="ECO:0000256" key="1">
    <source>
        <dbReference type="SAM" id="Phobius"/>
    </source>
</evidence>
<dbReference type="EMBL" id="UINC01088464">
    <property type="protein sequence ID" value="SVC38703.1"/>
    <property type="molecule type" value="Genomic_DNA"/>
</dbReference>
<proteinExistence type="predicted"/>
<name>A0A382LQN2_9ZZZZ</name>
<keyword evidence="1" id="KW-1133">Transmembrane helix</keyword>
<dbReference type="AlphaFoldDB" id="A0A382LQN2"/>